<evidence type="ECO:0000313" key="3">
    <source>
        <dbReference type="EMBL" id="VDI24958.1"/>
    </source>
</evidence>
<feature type="transmembrane region" description="Helical" evidence="2">
    <location>
        <begin position="53"/>
        <end position="70"/>
    </location>
</feature>
<protein>
    <submittedName>
        <fullName evidence="3">Uncharacterized protein</fullName>
    </submittedName>
</protein>
<evidence type="ECO:0000256" key="2">
    <source>
        <dbReference type="SAM" id="Phobius"/>
    </source>
</evidence>
<organism evidence="3 4">
    <name type="scientific">Mytilus galloprovincialis</name>
    <name type="common">Mediterranean mussel</name>
    <dbReference type="NCBI Taxonomy" id="29158"/>
    <lineage>
        <taxon>Eukaryota</taxon>
        <taxon>Metazoa</taxon>
        <taxon>Spiralia</taxon>
        <taxon>Lophotrochozoa</taxon>
        <taxon>Mollusca</taxon>
        <taxon>Bivalvia</taxon>
        <taxon>Autobranchia</taxon>
        <taxon>Pteriomorphia</taxon>
        <taxon>Mytilida</taxon>
        <taxon>Mytiloidea</taxon>
        <taxon>Mytilidae</taxon>
        <taxon>Mytilinae</taxon>
        <taxon>Mytilus</taxon>
    </lineage>
</organism>
<keyword evidence="2" id="KW-0812">Transmembrane</keyword>
<proteinExistence type="predicted"/>
<dbReference type="Proteomes" id="UP000596742">
    <property type="component" value="Unassembled WGS sequence"/>
</dbReference>
<feature type="transmembrane region" description="Helical" evidence="2">
    <location>
        <begin position="77"/>
        <end position="98"/>
    </location>
</feature>
<accession>A0A8B6DVQ7</accession>
<sequence>MDANARIDPNEAHQVQPDVRSSRIRSLRILGGLQIGLGVVCGILGIVGAILTVVFSSTVFGLAVVGAIALDINNRSVAVSGLLAVFSFIEFIISIVAASHCCCCSQLNTGNQQTVIFMSTAQSGMMYSIPNTQIATGNQQGYHQMWIPQMQGYYVQQPANMSNNQQQVSHLQGNQMPIQGYYSQQPANMPSNQQQADPLQGNQMPIQESYSQQPANLSINQQQASHLQGNQMPIQGYFVQQPANLPNNQEQADPLQENQMSIQEYYGQQPANMPNNQQQAEPLQGNQMPKQGYYGQQPANMPNNQQQADPLQGK</sequence>
<dbReference type="EMBL" id="UYJE01004094">
    <property type="protein sequence ID" value="VDI24958.1"/>
    <property type="molecule type" value="Genomic_DNA"/>
</dbReference>
<keyword evidence="2" id="KW-1133">Transmembrane helix</keyword>
<dbReference type="AlphaFoldDB" id="A0A8B6DVQ7"/>
<reference evidence="3" key="1">
    <citation type="submission" date="2018-11" db="EMBL/GenBank/DDBJ databases">
        <authorList>
            <person name="Alioto T."/>
            <person name="Alioto T."/>
        </authorList>
    </citation>
    <scope>NUCLEOTIDE SEQUENCE</scope>
</reference>
<evidence type="ECO:0000313" key="4">
    <source>
        <dbReference type="Proteomes" id="UP000596742"/>
    </source>
</evidence>
<feature type="compositionally biased region" description="Low complexity" evidence="1">
    <location>
        <begin position="296"/>
        <end position="308"/>
    </location>
</feature>
<feature type="compositionally biased region" description="Low complexity" evidence="1">
    <location>
        <begin position="269"/>
        <end position="280"/>
    </location>
</feature>
<gene>
    <name evidence="3" type="ORF">MGAL_10B043428</name>
</gene>
<feature type="region of interest" description="Disordered" evidence="1">
    <location>
        <begin position="269"/>
        <end position="314"/>
    </location>
</feature>
<evidence type="ECO:0000256" key="1">
    <source>
        <dbReference type="SAM" id="MobiDB-lite"/>
    </source>
</evidence>
<feature type="region of interest" description="Disordered" evidence="1">
    <location>
        <begin position="180"/>
        <end position="199"/>
    </location>
</feature>
<feature type="transmembrane region" description="Helical" evidence="2">
    <location>
        <begin position="29"/>
        <end position="47"/>
    </location>
</feature>
<keyword evidence="2" id="KW-0472">Membrane</keyword>
<name>A0A8B6DVQ7_MYTGA</name>
<comment type="caution">
    <text evidence="3">The sequence shown here is derived from an EMBL/GenBank/DDBJ whole genome shotgun (WGS) entry which is preliminary data.</text>
</comment>
<keyword evidence="4" id="KW-1185">Reference proteome</keyword>